<keyword evidence="2" id="KW-1185">Reference proteome</keyword>
<name>A0A370P7L3_ASPPH</name>
<dbReference type="EMBL" id="KZ851866">
    <property type="protein sequence ID" value="RDK38170.1"/>
    <property type="molecule type" value="Genomic_DNA"/>
</dbReference>
<dbReference type="AlphaFoldDB" id="A0A370P7L3"/>
<dbReference type="Proteomes" id="UP000254937">
    <property type="component" value="Unassembled WGS sequence"/>
</dbReference>
<evidence type="ECO:0000313" key="2">
    <source>
        <dbReference type="Proteomes" id="UP000254937"/>
    </source>
</evidence>
<evidence type="ECO:0000313" key="1">
    <source>
        <dbReference type="EMBL" id="RDK38170.1"/>
    </source>
</evidence>
<proteinExistence type="predicted"/>
<reference evidence="1 2" key="1">
    <citation type="submission" date="2018-07" db="EMBL/GenBank/DDBJ databases">
        <title>Section-level genome sequencing of Aspergillus section Nigri to investigate inter- and intra-species variation.</title>
        <authorList>
            <consortium name="DOE Joint Genome Institute"/>
            <person name="Vesth T.C."/>
            <person name="Nybo J.L."/>
            <person name="Theobald S."/>
            <person name="Frisvad J.C."/>
            <person name="Larsen T.O."/>
            <person name="Nielsen K.F."/>
            <person name="Hoof J.B."/>
            <person name="Brandl J."/>
            <person name="Salamov A."/>
            <person name="Riley R."/>
            <person name="Gladden J.M."/>
            <person name="Phatale P."/>
            <person name="Nielsen M.T."/>
            <person name="Lyhne E.K."/>
            <person name="Kogle M.E."/>
            <person name="Strasser K."/>
            <person name="McDonnell E."/>
            <person name="Barry K."/>
            <person name="Clum A."/>
            <person name="Chen C."/>
            <person name="Nolan M."/>
            <person name="Sandor L."/>
            <person name="Kuo A."/>
            <person name="Lipzen A."/>
            <person name="Hainaut M."/>
            <person name="Drula E."/>
            <person name="Tsang A."/>
            <person name="Magnuson J.K."/>
            <person name="Henrissat B."/>
            <person name="Wiebenga A."/>
            <person name="Simmons B.A."/>
            <person name="Makela M.R."/>
            <person name="De vries R.P."/>
            <person name="Grigoriev I.V."/>
            <person name="Mortensen U.H."/>
            <person name="Baker S.E."/>
            <person name="Andersen M.R."/>
        </authorList>
    </citation>
    <scope>NUCLEOTIDE SEQUENCE [LARGE SCALE GENOMIC DNA]</scope>
    <source>
        <strain evidence="1 2">ATCC 13157</strain>
    </source>
</reference>
<gene>
    <name evidence="1" type="ORF">M752DRAFT_82034</name>
</gene>
<accession>A0A370P7L3</accession>
<sequence>MDRIFQPVATGNKVIVTAFNVGSLSRAVSRMPDLEWLRGHAESEWIPQKLLHAKVLRTFLCG</sequence>
<protein>
    <submittedName>
        <fullName evidence="1">Uncharacterized protein</fullName>
    </submittedName>
</protein>
<organism evidence="1 2">
    <name type="scientific">Aspergillus phoenicis ATCC 13157</name>
    <dbReference type="NCBI Taxonomy" id="1353007"/>
    <lineage>
        <taxon>Eukaryota</taxon>
        <taxon>Fungi</taxon>
        <taxon>Dikarya</taxon>
        <taxon>Ascomycota</taxon>
        <taxon>Pezizomycotina</taxon>
        <taxon>Eurotiomycetes</taxon>
        <taxon>Eurotiomycetidae</taxon>
        <taxon>Eurotiales</taxon>
        <taxon>Aspergillaceae</taxon>
        <taxon>Aspergillus</taxon>
    </lineage>
</organism>